<evidence type="ECO:0000313" key="3">
    <source>
        <dbReference type="Proteomes" id="UP001149090"/>
    </source>
</evidence>
<dbReference type="AlphaFoldDB" id="A0A9Q0LKM6"/>
<gene>
    <name evidence="2" type="ORF">M0811_00859</name>
</gene>
<organism evidence="2 3">
    <name type="scientific">Anaeramoeba ignava</name>
    <name type="common">Anaerobic marine amoeba</name>
    <dbReference type="NCBI Taxonomy" id="1746090"/>
    <lineage>
        <taxon>Eukaryota</taxon>
        <taxon>Metamonada</taxon>
        <taxon>Anaeramoebidae</taxon>
        <taxon>Anaeramoeba</taxon>
    </lineage>
</organism>
<feature type="compositionally biased region" description="Basic and acidic residues" evidence="1">
    <location>
        <begin position="40"/>
        <end position="51"/>
    </location>
</feature>
<dbReference type="Proteomes" id="UP001149090">
    <property type="component" value="Unassembled WGS sequence"/>
</dbReference>
<accession>A0A9Q0LKM6</accession>
<evidence type="ECO:0000313" key="2">
    <source>
        <dbReference type="EMBL" id="KAJ5074230.1"/>
    </source>
</evidence>
<feature type="compositionally biased region" description="Basic residues" evidence="1">
    <location>
        <begin position="1"/>
        <end position="19"/>
    </location>
</feature>
<feature type="region of interest" description="Disordered" evidence="1">
    <location>
        <begin position="1"/>
        <end position="32"/>
    </location>
</feature>
<evidence type="ECO:0000256" key="1">
    <source>
        <dbReference type="SAM" id="MobiDB-lite"/>
    </source>
</evidence>
<reference evidence="2" key="1">
    <citation type="submission" date="2022-10" db="EMBL/GenBank/DDBJ databases">
        <title>Novel sulphate-reducing endosymbionts in the free-living metamonad Anaeramoeba.</title>
        <authorList>
            <person name="Jerlstrom-Hultqvist J."/>
            <person name="Cepicka I."/>
            <person name="Gallot-Lavallee L."/>
            <person name="Salas-Leiva D."/>
            <person name="Curtis B.A."/>
            <person name="Zahonova K."/>
            <person name="Pipaliya S."/>
            <person name="Dacks J."/>
            <person name="Roger A.J."/>
        </authorList>
    </citation>
    <scope>NUCLEOTIDE SEQUENCE</scope>
    <source>
        <strain evidence="2">BMAN</strain>
    </source>
</reference>
<comment type="caution">
    <text evidence="2">The sequence shown here is derived from an EMBL/GenBank/DDBJ whole genome shotgun (WGS) entry which is preliminary data.</text>
</comment>
<feature type="region of interest" description="Disordered" evidence="1">
    <location>
        <begin position="38"/>
        <end position="57"/>
    </location>
</feature>
<protein>
    <submittedName>
        <fullName evidence="2">Uncharacterized protein</fullName>
    </submittedName>
</protein>
<name>A0A9Q0LKM6_ANAIG</name>
<dbReference type="EMBL" id="JAPDFW010000070">
    <property type="protein sequence ID" value="KAJ5074230.1"/>
    <property type="molecule type" value="Genomic_DNA"/>
</dbReference>
<keyword evidence="3" id="KW-1185">Reference proteome</keyword>
<proteinExistence type="predicted"/>
<sequence length="96" mass="11371">MENKKYSKKYSKKHSKKYSKKETNSNEEIESPLELFESDSSIKSDSSDKNDQISQINNKENQIHTNLDIKFTEIFSQNTKLKFDFELCSVFQPDFF</sequence>